<evidence type="ECO:0000313" key="1">
    <source>
        <dbReference type="EMBL" id="SPJ81974.1"/>
    </source>
</evidence>
<keyword evidence="2" id="KW-1185">Reference proteome</keyword>
<sequence length="305" mass="34133">MARLARTGSTLNLLSAPTCSTVRIGKVLTAQPLAYILPYTTPPRPRPTAHLAYTRYHFVPRTKTSYTASNLFFWANYLPSPLYPNSPVATATLAQSLVMPNTPPPALLPPPEGIFRTFDDLMASVQRVAKDQGYGIVKLRASNYRDGKPTRYDLVCDRGGVKYNSTAKKRNPSTRKIDCPFRAKAVCEVQLGNQWRFAIQEGRHNHEPRVPAGTPGQENAPLATSIRSFTNKLDRLNHDMAQGLMRIEQRLDNIEKRMENLEARAGGYEPRFQAIEQRLQGMEGPRMDGMGMDDVESRLLASTVM</sequence>
<dbReference type="PANTHER" id="PTHR31569">
    <property type="entry name" value="SWIM-TYPE DOMAIN-CONTAINING PROTEIN"/>
    <property type="match status" value="1"/>
</dbReference>
<evidence type="ECO:0008006" key="3">
    <source>
        <dbReference type="Google" id="ProtNLM"/>
    </source>
</evidence>
<evidence type="ECO:0000313" key="2">
    <source>
        <dbReference type="Proteomes" id="UP001187734"/>
    </source>
</evidence>
<comment type="caution">
    <text evidence="1">The sequence shown here is derived from an EMBL/GenBank/DDBJ whole genome shotgun (WGS) entry which is preliminary data.</text>
</comment>
<dbReference type="PANTHER" id="PTHR31569:SF4">
    <property type="entry name" value="SWIM-TYPE DOMAIN-CONTAINING PROTEIN"/>
    <property type="match status" value="1"/>
</dbReference>
<organism evidence="1 2">
    <name type="scientific">Fusarium torulosum</name>
    <dbReference type="NCBI Taxonomy" id="33205"/>
    <lineage>
        <taxon>Eukaryota</taxon>
        <taxon>Fungi</taxon>
        <taxon>Dikarya</taxon>
        <taxon>Ascomycota</taxon>
        <taxon>Pezizomycotina</taxon>
        <taxon>Sordariomycetes</taxon>
        <taxon>Hypocreomycetidae</taxon>
        <taxon>Hypocreales</taxon>
        <taxon>Nectriaceae</taxon>
        <taxon>Fusarium</taxon>
    </lineage>
</organism>
<dbReference type="InterPro" id="IPR052579">
    <property type="entry name" value="Zinc_finger_SWIM"/>
</dbReference>
<proteinExistence type="predicted"/>
<dbReference type="Gene3D" id="1.20.5.110">
    <property type="match status" value="1"/>
</dbReference>
<dbReference type="Proteomes" id="UP001187734">
    <property type="component" value="Unassembled WGS sequence"/>
</dbReference>
<name>A0AAE8MEY5_9HYPO</name>
<protein>
    <recommendedName>
        <fullName evidence="3">PKS-NRPS hybrid synthetase</fullName>
    </recommendedName>
</protein>
<gene>
    <name evidence="1" type="ORF">FTOL_09379</name>
</gene>
<accession>A0AAE8MEY5</accession>
<reference evidence="1" key="1">
    <citation type="submission" date="2018-03" db="EMBL/GenBank/DDBJ databases">
        <authorList>
            <person name="Guldener U."/>
        </authorList>
    </citation>
    <scope>NUCLEOTIDE SEQUENCE</scope>
</reference>
<dbReference type="EMBL" id="ONZP01000342">
    <property type="protein sequence ID" value="SPJ81974.1"/>
    <property type="molecule type" value="Genomic_DNA"/>
</dbReference>
<dbReference type="AlphaFoldDB" id="A0AAE8MEY5"/>